<dbReference type="EMBL" id="KV003936">
    <property type="protein sequence ID" value="KZV36081.1"/>
    <property type="molecule type" value="Genomic_DNA"/>
</dbReference>
<accession>A0A2Z7BNE5</accession>
<evidence type="ECO:0000256" key="1">
    <source>
        <dbReference type="SAM" id="MobiDB-lite"/>
    </source>
</evidence>
<dbReference type="AlphaFoldDB" id="A0A2Z7BNE5"/>
<organism evidence="2 3">
    <name type="scientific">Dorcoceras hygrometricum</name>
    <dbReference type="NCBI Taxonomy" id="472368"/>
    <lineage>
        <taxon>Eukaryota</taxon>
        <taxon>Viridiplantae</taxon>
        <taxon>Streptophyta</taxon>
        <taxon>Embryophyta</taxon>
        <taxon>Tracheophyta</taxon>
        <taxon>Spermatophyta</taxon>
        <taxon>Magnoliopsida</taxon>
        <taxon>eudicotyledons</taxon>
        <taxon>Gunneridae</taxon>
        <taxon>Pentapetalae</taxon>
        <taxon>asterids</taxon>
        <taxon>lamiids</taxon>
        <taxon>Lamiales</taxon>
        <taxon>Gesneriaceae</taxon>
        <taxon>Didymocarpoideae</taxon>
        <taxon>Trichosporeae</taxon>
        <taxon>Loxocarpinae</taxon>
        <taxon>Dorcoceras</taxon>
    </lineage>
</organism>
<feature type="region of interest" description="Disordered" evidence="1">
    <location>
        <begin position="143"/>
        <end position="171"/>
    </location>
</feature>
<keyword evidence="3" id="KW-1185">Reference proteome</keyword>
<protein>
    <recommendedName>
        <fullName evidence="4">Myb/SANT-like domain-containing protein</fullName>
    </recommendedName>
</protein>
<feature type="compositionally biased region" description="Polar residues" evidence="1">
    <location>
        <begin position="150"/>
        <end position="163"/>
    </location>
</feature>
<dbReference type="OrthoDB" id="1937145at2759"/>
<dbReference type="PANTHER" id="PTHR46250:SF15">
    <property type="entry name" value="OS01G0523800 PROTEIN"/>
    <property type="match status" value="1"/>
</dbReference>
<proteinExistence type="predicted"/>
<evidence type="ECO:0008006" key="4">
    <source>
        <dbReference type="Google" id="ProtNLM"/>
    </source>
</evidence>
<evidence type="ECO:0000313" key="2">
    <source>
        <dbReference type="EMBL" id="KZV36081.1"/>
    </source>
</evidence>
<evidence type="ECO:0000313" key="3">
    <source>
        <dbReference type="Proteomes" id="UP000250235"/>
    </source>
</evidence>
<reference evidence="2 3" key="1">
    <citation type="journal article" date="2015" name="Proc. Natl. Acad. Sci. U.S.A.">
        <title>The resurrection genome of Boea hygrometrica: A blueprint for survival of dehydration.</title>
        <authorList>
            <person name="Xiao L."/>
            <person name="Yang G."/>
            <person name="Zhang L."/>
            <person name="Yang X."/>
            <person name="Zhao S."/>
            <person name="Ji Z."/>
            <person name="Zhou Q."/>
            <person name="Hu M."/>
            <person name="Wang Y."/>
            <person name="Chen M."/>
            <person name="Xu Y."/>
            <person name="Jin H."/>
            <person name="Xiao X."/>
            <person name="Hu G."/>
            <person name="Bao F."/>
            <person name="Hu Y."/>
            <person name="Wan P."/>
            <person name="Li L."/>
            <person name="Deng X."/>
            <person name="Kuang T."/>
            <person name="Xiang C."/>
            <person name="Zhu J.K."/>
            <person name="Oliver M.J."/>
            <person name="He Y."/>
        </authorList>
    </citation>
    <scope>NUCLEOTIDE SEQUENCE [LARGE SCALE GENOMIC DNA]</scope>
    <source>
        <strain evidence="3">cv. XS01</strain>
    </source>
</reference>
<dbReference type="PANTHER" id="PTHR46250">
    <property type="entry name" value="MYB/SANT-LIKE DNA-BINDING DOMAIN PROTEIN-RELATED"/>
    <property type="match status" value="1"/>
</dbReference>
<gene>
    <name evidence="2" type="ORF">F511_23278</name>
</gene>
<name>A0A2Z7BNE5_9LAMI</name>
<dbReference type="Proteomes" id="UP000250235">
    <property type="component" value="Unassembled WGS sequence"/>
</dbReference>
<sequence>MESGDTCGSAIGRMKKVEKTRRTWTPREKDVLITALKDVITKGWKSENGFKPGYLTLLESTMNAAIPVILLGKSGVGWSDTDNTVDATDETWDTIIKIFGNDRATGEHSQTFQNALNDVLKLNDDVPNEIQFGDAFACNTTHAEDDSISETHTPSSKPNVSTSSKEHKRKQMNEVDDAIVAAINNLADITKLTMKDLVQQLAAPDNLTDAQDVVLDALHEMHELSEEDQVIAAQLLFNNHNDLALFKRLNDKGKLTLVRRLLRGD</sequence>